<comment type="caution">
    <text evidence="4">The sequence shown here is derived from an EMBL/GenBank/DDBJ whole genome shotgun (WGS) entry which is preliminary data.</text>
</comment>
<accession>A0A953NBP3</accession>
<dbReference type="InterPro" id="IPR036291">
    <property type="entry name" value="NAD(P)-bd_dom_sf"/>
</dbReference>
<evidence type="ECO:0000313" key="5">
    <source>
        <dbReference type="Proteomes" id="UP000739565"/>
    </source>
</evidence>
<evidence type="ECO:0000256" key="1">
    <source>
        <dbReference type="ARBA" id="ARBA00006484"/>
    </source>
</evidence>
<evidence type="ECO:0000256" key="2">
    <source>
        <dbReference type="ARBA" id="ARBA00023002"/>
    </source>
</evidence>
<keyword evidence="2" id="KW-0560">Oxidoreductase</keyword>
<dbReference type="Pfam" id="PF00106">
    <property type="entry name" value="adh_short"/>
    <property type="match status" value="1"/>
</dbReference>
<keyword evidence="5" id="KW-1185">Reference proteome</keyword>
<dbReference type="PANTHER" id="PTHR43477">
    <property type="entry name" value="DIHYDROANTICAPSIN 7-DEHYDROGENASE"/>
    <property type="match status" value="1"/>
</dbReference>
<sequence length="266" mass="27402">MDLHLKNHHVLITGGSKGIGLACAKVFLEEGAKVSLVSRDLATLEAAKQQLATQNPGAAAHIAIYAADLKASDSAVAALDAAEKAFGPVDVLVNSAGAAKRVAAADLKPENWRDAMDSKFFTYINMLDPCIKRMGARKKGVVVNVVGNGGKSPSVLHISGGSANAALMLASAGLAAAYAPHGVRVNAVNPAATATDRLMEGMKVAAKHENISVEQAIQKATARVPMGRLASPEEVADTVVYLSSSRASYVTGTIITMDGAAHPLVV</sequence>
<dbReference type="PRINTS" id="PR00081">
    <property type="entry name" value="GDHRDH"/>
</dbReference>
<name>A0A953NBP3_9BURK</name>
<keyword evidence="3" id="KW-0520">NAD</keyword>
<organism evidence="4 5">
    <name type="scientific">Zwartia hollandica</name>
    <dbReference type="NCBI Taxonomy" id="324606"/>
    <lineage>
        <taxon>Bacteria</taxon>
        <taxon>Pseudomonadati</taxon>
        <taxon>Pseudomonadota</taxon>
        <taxon>Betaproteobacteria</taxon>
        <taxon>Burkholderiales</taxon>
        <taxon>Alcaligenaceae</taxon>
        <taxon>Zwartia</taxon>
    </lineage>
</organism>
<evidence type="ECO:0000313" key="4">
    <source>
        <dbReference type="EMBL" id="MBZ1351969.1"/>
    </source>
</evidence>
<comment type="similarity">
    <text evidence="1">Belongs to the short-chain dehydrogenases/reductases (SDR) family.</text>
</comment>
<dbReference type="GO" id="GO:0016491">
    <property type="term" value="F:oxidoreductase activity"/>
    <property type="evidence" value="ECO:0007669"/>
    <property type="project" value="UniProtKB-KW"/>
</dbReference>
<dbReference type="AlphaFoldDB" id="A0A953NBP3"/>
<dbReference type="Proteomes" id="UP000739565">
    <property type="component" value="Unassembled WGS sequence"/>
</dbReference>
<dbReference type="InterPro" id="IPR051122">
    <property type="entry name" value="SDR_DHRS6-like"/>
</dbReference>
<evidence type="ECO:0000256" key="3">
    <source>
        <dbReference type="ARBA" id="ARBA00023027"/>
    </source>
</evidence>
<dbReference type="Gene3D" id="3.40.50.720">
    <property type="entry name" value="NAD(P)-binding Rossmann-like Domain"/>
    <property type="match status" value="1"/>
</dbReference>
<gene>
    <name evidence="4" type="ORF">KZZ10_15095</name>
</gene>
<dbReference type="InterPro" id="IPR002347">
    <property type="entry name" value="SDR_fam"/>
</dbReference>
<dbReference type="RefSeq" id="WP_259662375.1">
    <property type="nucleotide sequence ID" value="NZ_JAHXRI010000025.1"/>
</dbReference>
<dbReference type="SUPFAM" id="SSF51735">
    <property type="entry name" value="NAD(P)-binding Rossmann-fold domains"/>
    <property type="match status" value="1"/>
</dbReference>
<dbReference type="EMBL" id="JAHXRI010000025">
    <property type="protein sequence ID" value="MBZ1351969.1"/>
    <property type="molecule type" value="Genomic_DNA"/>
</dbReference>
<dbReference type="PANTHER" id="PTHR43477:SF4">
    <property type="entry name" value="DEHYDROGENASE_REDUCTASE SDR FAMILY MEMBER 6"/>
    <property type="match status" value="1"/>
</dbReference>
<reference evidence="4" key="1">
    <citation type="submission" date="2021-07" db="EMBL/GenBank/DDBJ databases">
        <title>New genus and species of the family Alcaligenaceae.</title>
        <authorList>
            <person name="Hahn M.W."/>
        </authorList>
    </citation>
    <scope>NUCLEOTIDE SEQUENCE</scope>
    <source>
        <strain evidence="4">LF4-65</strain>
    </source>
</reference>
<proteinExistence type="inferred from homology"/>
<protein>
    <submittedName>
        <fullName evidence="4">SDR family NAD(P)-dependent oxidoreductase</fullName>
    </submittedName>
</protein>